<proteinExistence type="predicted"/>
<name>A0AAW0C0N4_9AGAR</name>
<dbReference type="GO" id="GO:0003959">
    <property type="term" value="F:NADPH dehydrogenase activity"/>
    <property type="evidence" value="ECO:0007669"/>
    <property type="project" value="TreeGrafter"/>
</dbReference>
<dbReference type="EMBL" id="JAWWNJ010000024">
    <property type="protein sequence ID" value="KAK7031875.1"/>
    <property type="molecule type" value="Genomic_DNA"/>
</dbReference>
<protein>
    <submittedName>
        <fullName evidence="1">Inactive dehydrogenase EasA</fullName>
    </submittedName>
</protein>
<dbReference type="PANTHER" id="PTHR22893">
    <property type="entry name" value="NADH OXIDOREDUCTASE-RELATED"/>
    <property type="match status" value="1"/>
</dbReference>
<evidence type="ECO:0000313" key="2">
    <source>
        <dbReference type="Proteomes" id="UP001362999"/>
    </source>
</evidence>
<dbReference type="PANTHER" id="PTHR22893:SF91">
    <property type="entry name" value="NADPH DEHYDROGENASE 2-RELATED"/>
    <property type="match status" value="1"/>
</dbReference>
<comment type="caution">
    <text evidence="1">The sequence shown here is derived from an EMBL/GenBank/DDBJ whole genome shotgun (WGS) entry which is preliminary data.</text>
</comment>
<dbReference type="InterPro" id="IPR013785">
    <property type="entry name" value="Aldolase_TIM"/>
</dbReference>
<dbReference type="Gene3D" id="3.20.20.70">
    <property type="entry name" value="Aldolase class I"/>
    <property type="match status" value="1"/>
</dbReference>
<dbReference type="AlphaFoldDB" id="A0AAW0C0N4"/>
<dbReference type="GO" id="GO:0010181">
    <property type="term" value="F:FMN binding"/>
    <property type="evidence" value="ECO:0007669"/>
    <property type="project" value="InterPro"/>
</dbReference>
<evidence type="ECO:0000313" key="1">
    <source>
        <dbReference type="EMBL" id="KAK7031875.1"/>
    </source>
</evidence>
<keyword evidence="2" id="KW-1185">Reference proteome</keyword>
<dbReference type="SUPFAM" id="SSF51395">
    <property type="entry name" value="FMN-linked oxidoreductases"/>
    <property type="match status" value="1"/>
</dbReference>
<dbReference type="Proteomes" id="UP001362999">
    <property type="component" value="Unassembled WGS sequence"/>
</dbReference>
<gene>
    <name evidence="1" type="ORF">R3P38DRAFT_3187598</name>
</gene>
<dbReference type="InterPro" id="IPR045247">
    <property type="entry name" value="Oye-like"/>
</dbReference>
<reference evidence="1 2" key="1">
    <citation type="journal article" date="2024" name="J Genomics">
        <title>Draft genome sequencing and assembly of Favolaschia claudopus CIRM-BRFM 2984 isolated from oak limbs.</title>
        <authorList>
            <person name="Navarro D."/>
            <person name="Drula E."/>
            <person name="Chaduli D."/>
            <person name="Cazenave R."/>
            <person name="Ahrendt S."/>
            <person name="Wang J."/>
            <person name="Lipzen A."/>
            <person name="Daum C."/>
            <person name="Barry K."/>
            <person name="Grigoriev I.V."/>
            <person name="Favel A."/>
            <person name="Rosso M.N."/>
            <person name="Martin F."/>
        </authorList>
    </citation>
    <scope>NUCLEOTIDE SEQUENCE [LARGE SCALE GENOMIC DNA]</scope>
    <source>
        <strain evidence="1 2">CIRM-BRFM 2984</strain>
    </source>
</reference>
<sequence length="305" mass="34879">MARFRADANHDPYLPLVAEYFTHQARRPGKLPVTDAMIIAARAGGTAHIPSSILKARLLHGDSVPQVTDAQLQAEDPSFPYVSASDVQLTGIDLLPRPLTVPEIKEYISLRGRRRTLLKRTSMASRSTVYRKCFAFPWAHAYRIFSYQRLPHPPVLHDEVLNRMDEYGGSVENRARFSLGIIRDMAMRDPIPTFSYVASQLAQRHPTWHKYLRLVEPRIVRTFSRDEDSHRAASFARGHTRKMALKWAEESDDLIAFVRYFTSKPGLVTRIEKDIPFKLYDCPTFYLAGDFTPRGYATHAFANET</sequence>
<accession>A0AAW0C0N4</accession>
<organism evidence="1 2">
    <name type="scientific">Favolaschia claudopus</name>
    <dbReference type="NCBI Taxonomy" id="2862362"/>
    <lineage>
        <taxon>Eukaryota</taxon>
        <taxon>Fungi</taxon>
        <taxon>Dikarya</taxon>
        <taxon>Basidiomycota</taxon>
        <taxon>Agaricomycotina</taxon>
        <taxon>Agaricomycetes</taxon>
        <taxon>Agaricomycetidae</taxon>
        <taxon>Agaricales</taxon>
        <taxon>Marasmiineae</taxon>
        <taxon>Mycenaceae</taxon>
        <taxon>Favolaschia</taxon>
    </lineage>
</organism>